<reference evidence="2 3" key="1">
    <citation type="submission" date="2020-03" db="EMBL/GenBank/DDBJ databases">
        <title>Soil Listeria distribution.</title>
        <authorList>
            <person name="Liao J."/>
            <person name="Wiedmann M."/>
        </authorList>
    </citation>
    <scope>NUCLEOTIDE SEQUENCE [LARGE SCALE GENOMIC DNA]</scope>
    <source>
        <strain evidence="2 3">FSL L7-0360</strain>
    </source>
</reference>
<evidence type="ECO:0000256" key="1">
    <source>
        <dbReference type="SAM" id="Phobius"/>
    </source>
</evidence>
<sequence>MKRLKLYFFGDDEPFDISDYITMIALGSAVMFALLLGITVLVMNHG</sequence>
<evidence type="ECO:0000313" key="3">
    <source>
        <dbReference type="Proteomes" id="UP000529446"/>
    </source>
</evidence>
<proteinExistence type="predicted"/>
<comment type="caution">
    <text evidence="2">The sequence shown here is derived from an EMBL/GenBank/DDBJ whole genome shotgun (WGS) entry which is preliminary data.</text>
</comment>
<evidence type="ECO:0000313" key="2">
    <source>
        <dbReference type="EMBL" id="MBC2115724.1"/>
    </source>
</evidence>
<dbReference type="Proteomes" id="UP000529446">
    <property type="component" value="Unassembled WGS sequence"/>
</dbReference>
<gene>
    <name evidence="2" type="ORF">HCB06_03745</name>
</gene>
<name>A0A7X0YJR5_9LIST</name>
<dbReference type="RefSeq" id="WP_185535105.1">
    <property type="nucleotide sequence ID" value="NZ_JAARXI010000002.1"/>
</dbReference>
<keyword evidence="1" id="KW-1133">Transmembrane helix</keyword>
<dbReference type="AlphaFoldDB" id="A0A7X0YJR5"/>
<feature type="transmembrane region" description="Helical" evidence="1">
    <location>
        <begin position="20"/>
        <end position="43"/>
    </location>
</feature>
<keyword evidence="1" id="KW-0472">Membrane</keyword>
<keyword evidence="1" id="KW-0812">Transmembrane</keyword>
<accession>A0A7X0YJR5</accession>
<organism evidence="2 3">
    <name type="scientific">Listeria booriae</name>
    <dbReference type="NCBI Taxonomy" id="1552123"/>
    <lineage>
        <taxon>Bacteria</taxon>
        <taxon>Bacillati</taxon>
        <taxon>Bacillota</taxon>
        <taxon>Bacilli</taxon>
        <taxon>Bacillales</taxon>
        <taxon>Listeriaceae</taxon>
        <taxon>Listeria</taxon>
    </lineage>
</organism>
<dbReference type="EMBL" id="JAARXI010000002">
    <property type="protein sequence ID" value="MBC2115724.1"/>
    <property type="molecule type" value="Genomic_DNA"/>
</dbReference>
<protein>
    <submittedName>
        <fullName evidence="2">Uncharacterized protein</fullName>
    </submittedName>
</protein>